<feature type="region of interest" description="Disordered" evidence="1">
    <location>
        <begin position="123"/>
        <end position="157"/>
    </location>
</feature>
<feature type="non-terminal residue" evidence="2">
    <location>
        <position position="157"/>
    </location>
</feature>
<evidence type="ECO:0000313" key="2">
    <source>
        <dbReference type="EMBL" id="KAF4734470.1"/>
    </source>
</evidence>
<comment type="caution">
    <text evidence="2">The sequence shown here is derived from an EMBL/GenBank/DDBJ whole genome shotgun (WGS) entry which is preliminary data.</text>
</comment>
<feature type="compositionally biased region" description="Basic and acidic residues" evidence="1">
    <location>
        <begin position="130"/>
        <end position="149"/>
    </location>
</feature>
<protein>
    <submittedName>
        <fullName evidence="2">Uncharacterized protein</fullName>
    </submittedName>
</protein>
<gene>
    <name evidence="2" type="ORF">FOZ62_021051</name>
</gene>
<feature type="non-terminal residue" evidence="2">
    <location>
        <position position="1"/>
    </location>
</feature>
<evidence type="ECO:0000313" key="3">
    <source>
        <dbReference type="Proteomes" id="UP000574390"/>
    </source>
</evidence>
<dbReference type="EMBL" id="JABANM010013356">
    <property type="protein sequence ID" value="KAF4734470.1"/>
    <property type="molecule type" value="Genomic_DNA"/>
</dbReference>
<organism evidence="2 3">
    <name type="scientific">Perkinsus olseni</name>
    <name type="common">Perkinsus atlanticus</name>
    <dbReference type="NCBI Taxonomy" id="32597"/>
    <lineage>
        <taxon>Eukaryota</taxon>
        <taxon>Sar</taxon>
        <taxon>Alveolata</taxon>
        <taxon>Perkinsozoa</taxon>
        <taxon>Perkinsea</taxon>
        <taxon>Perkinsida</taxon>
        <taxon>Perkinsidae</taxon>
        <taxon>Perkinsus</taxon>
    </lineage>
</organism>
<sequence>PIDLIDVDRPPSPVAAIQQPGGFTDLLARNWQSATGWVWQAPAVEVPVAGEMGEPGKESPNIELEEAPSVGEQSSSHHGLDIGAGKALSSLGSPSKRGRSEHGDEVVPVVSSIRDDFLASMEVLPAPSIDVKEPREETRNADGNGEKGEGILGGLMG</sequence>
<proteinExistence type="predicted"/>
<evidence type="ECO:0000256" key="1">
    <source>
        <dbReference type="SAM" id="MobiDB-lite"/>
    </source>
</evidence>
<dbReference type="Proteomes" id="UP000574390">
    <property type="component" value="Unassembled WGS sequence"/>
</dbReference>
<accession>A0A7J6SQQ2</accession>
<name>A0A7J6SQQ2_PEROL</name>
<feature type="region of interest" description="Disordered" evidence="1">
    <location>
        <begin position="50"/>
        <end position="107"/>
    </location>
</feature>
<reference evidence="2 3" key="1">
    <citation type="submission" date="2020-04" db="EMBL/GenBank/DDBJ databases">
        <title>Perkinsus olseni comparative genomics.</title>
        <authorList>
            <person name="Bogema D.R."/>
        </authorList>
    </citation>
    <scope>NUCLEOTIDE SEQUENCE [LARGE SCALE GENOMIC DNA]</scope>
    <source>
        <strain evidence="2">ATCC PRA-205</strain>
    </source>
</reference>
<dbReference type="AlphaFoldDB" id="A0A7J6SQQ2"/>